<protein>
    <submittedName>
        <fullName evidence="1">DUF2303 family protein</fullName>
    </submittedName>
</protein>
<dbReference type="AlphaFoldDB" id="A0A5B8FHJ9"/>
<dbReference type="EMBL" id="CP040818">
    <property type="protein sequence ID" value="QDL92521.1"/>
    <property type="molecule type" value="Genomic_DNA"/>
</dbReference>
<dbReference type="KEGG" id="ppru:FDP22_12465"/>
<dbReference type="Proteomes" id="UP000305888">
    <property type="component" value="Chromosome"/>
</dbReference>
<evidence type="ECO:0000313" key="1">
    <source>
        <dbReference type="EMBL" id="QDL92521.1"/>
    </source>
</evidence>
<organism evidence="1 2">
    <name type="scientific">Paroceanicella profunda</name>
    <dbReference type="NCBI Taxonomy" id="2579971"/>
    <lineage>
        <taxon>Bacteria</taxon>
        <taxon>Pseudomonadati</taxon>
        <taxon>Pseudomonadota</taxon>
        <taxon>Alphaproteobacteria</taxon>
        <taxon>Rhodobacterales</taxon>
        <taxon>Paracoccaceae</taxon>
        <taxon>Paroceanicella</taxon>
    </lineage>
</organism>
<evidence type="ECO:0000313" key="2">
    <source>
        <dbReference type="Proteomes" id="UP000305888"/>
    </source>
</evidence>
<dbReference type="InterPro" id="IPR019276">
    <property type="entry name" value="DUF2303"/>
</dbReference>
<name>A0A5B8FHJ9_9RHOB</name>
<gene>
    <name evidence="1" type="ORF">FDP22_12465</name>
</gene>
<dbReference type="OrthoDB" id="7346200at2"/>
<dbReference type="RefSeq" id="WP_138579616.1">
    <property type="nucleotide sequence ID" value="NZ_CP040818.1"/>
</dbReference>
<keyword evidence="2" id="KW-1185">Reference proteome</keyword>
<dbReference type="Pfam" id="PF10065">
    <property type="entry name" value="DUF2303"/>
    <property type="match status" value="1"/>
</dbReference>
<reference evidence="1 2" key="1">
    <citation type="submission" date="2019-06" db="EMBL/GenBank/DDBJ databases">
        <title>Genome sequence of Rhodobacteraceae bacterium D4M1.</title>
        <authorList>
            <person name="Cao J."/>
        </authorList>
    </citation>
    <scope>NUCLEOTIDE SEQUENCE [LARGE SCALE GENOMIC DNA]</scope>
    <source>
        <strain evidence="1 2">D4M1</strain>
    </source>
</reference>
<accession>A0A5B8FHJ9</accession>
<sequence>MDTHEPGMAALLTEMRGAYEPRVIEVQGDSVRHDAPARYLLTPGAHGTVQAKNVSDDLEALALHPRRIRRKARAETLTAFVAMVKHHREKHSALFLSSGDAPELLAVIDYHAPNGGTPAFCDHTVSYPFPLAPEWHAWSELNKAAMSQEAFAQHLTDNAIDIIDPLPGLEAAKEDDVPEDVLRLWQYRQAIGGRLATRAQMMQFAEGIEIRAHARVKGKVSLQSGRAGMAWEEDHLDSSGAPLEIPSLFLLSLPVFENGPRYAIAAHLRYRVRDGKVTWFYDMHRADLARRDALEGAGAFAEAETELPLFYGNHR</sequence>
<proteinExistence type="predicted"/>